<evidence type="ECO:0000313" key="1">
    <source>
        <dbReference type="EMBL" id="KKN54910.1"/>
    </source>
</evidence>
<protein>
    <submittedName>
        <fullName evidence="1">Uncharacterized protein</fullName>
    </submittedName>
</protein>
<accession>A0A0F9REK0</accession>
<proteinExistence type="predicted"/>
<reference evidence="1" key="1">
    <citation type="journal article" date="2015" name="Nature">
        <title>Complex archaea that bridge the gap between prokaryotes and eukaryotes.</title>
        <authorList>
            <person name="Spang A."/>
            <person name="Saw J.H."/>
            <person name="Jorgensen S.L."/>
            <person name="Zaremba-Niedzwiedzka K."/>
            <person name="Martijn J."/>
            <person name="Lind A.E."/>
            <person name="van Eijk R."/>
            <person name="Schleper C."/>
            <person name="Guy L."/>
            <person name="Ettema T.J."/>
        </authorList>
    </citation>
    <scope>NUCLEOTIDE SEQUENCE</scope>
</reference>
<name>A0A0F9REK0_9ZZZZ</name>
<gene>
    <name evidence="1" type="ORF">LCGC14_0588030</name>
</gene>
<sequence>MGERYAAVGTVTPVTSTPDSMLALNGVAAVRGRIYDLGFGSVGTPADNATQWRVARSTTAVAVGAAVTETPLDGAGPASQIIAISDVTTEPGYADVFIDIGLNQRASWRWVAAPEGEIIVPADATSAVGIEPTQTSGGVDANGYIHWLE</sequence>
<organism evidence="1">
    <name type="scientific">marine sediment metagenome</name>
    <dbReference type="NCBI Taxonomy" id="412755"/>
    <lineage>
        <taxon>unclassified sequences</taxon>
        <taxon>metagenomes</taxon>
        <taxon>ecological metagenomes</taxon>
    </lineage>
</organism>
<dbReference type="AlphaFoldDB" id="A0A0F9REK0"/>
<dbReference type="EMBL" id="LAZR01000908">
    <property type="protein sequence ID" value="KKN54910.1"/>
    <property type="molecule type" value="Genomic_DNA"/>
</dbReference>
<comment type="caution">
    <text evidence="1">The sequence shown here is derived from an EMBL/GenBank/DDBJ whole genome shotgun (WGS) entry which is preliminary data.</text>
</comment>